<dbReference type="Proteomes" id="UP001295423">
    <property type="component" value="Unassembled WGS sequence"/>
</dbReference>
<name>A0AAD2G1L0_9STRA</name>
<sequence>MQSSQQFLMVVARNSSISTSISISGSNASRPLACALFSTMDLSPAIDTTIKPKYFVPRAERGERPAFPVEPGSNGRLKKIGRTCPTRELNYTAENWQAHKSPYRRFRHVLGTLKSSPFRRLAMPELTTTATIAACLAYYNEIIAVDPALHLHLDSGAMAGGTTAIGLLAAFRLNASYGRYDEGRKFWGEINNAARDLGGNACMWISDQGETQRMLKLIKAFPIVTQWHLNEKGGHFQMKRKDPDFKEQKLANYVAELREIYQNDQDQDFIDIVNTYEKGGHVPLTVSAGMRRIIADNHSPESAPYNKEMDEQVRRIVMCLGQAERVLRTPLPTCFTRHTSRLLFFWSNLLPFTMYAACGPIATIPASVAVSYAIMGIADVGVQLEEPFNILPLRQYSEGIFDGINAIEAGFNNMDGGRPAAPAITSS</sequence>
<evidence type="ECO:0000256" key="6">
    <source>
        <dbReference type="ARBA" id="ARBA00023065"/>
    </source>
</evidence>
<comment type="caution">
    <text evidence="8">The sequence shown here is derived from an EMBL/GenBank/DDBJ whole genome shotgun (WGS) entry which is preliminary data.</text>
</comment>
<evidence type="ECO:0000256" key="2">
    <source>
        <dbReference type="ARBA" id="ARBA00022448"/>
    </source>
</evidence>
<keyword evidence="2" id="KW-0813">Transport</keyword>
<reference evidence="8" key="1">
    <citation type="submission" date="2023-08" db="EMBL/GenBank/DDBJ databases">
        <authorList>
            <person name="Audoor S."/>
            <person name="Bilcke G."/>
        </authorList>
    </citation>
    <scope>NUCLEOTIDE SEQUENCE</scope>
</reference>
<evidence type="ECO:0000256" key="3">
    <source>
        <dbReference type="ARBA" id="ARBA00022475"/>
    </source>
</evidence>
<dbReference type="AlphaFoldDB" id="A0AAD2G1L0"/>
<dbReference type="GO" id="GO:0005886">
    <property type="term" value="C:plasma membrane"/>
    <property type="evidence" value="ECO:0007669"/>
    <property type="project" value="UniProtKB-SubCell"/>
</dbReference>
<dbReference type="InterPro" id="IPR044669">
    <property type="entry name" value="YneE/VCCN1/2-like"/>
</dbReference>
<protein>
    <submittedName>
        <fullName evidence="8">Uncharacterized protein</fullName>
    </submittedName>
</protein>
<organism evidence="8 9">
    <name type="scientific">Cylindrotheca closterium</name>
    <dbReference type="NCBI Taxonomy" id="2856"/>
    <lineage>
        <taxon>Eukaryota</taxon>
        <taxon>Sar</taxon>
        <taxon>Stramenopiles</taxon>
        <taxon>Ochrophyta</taxon>
        <taxon>Bacillariophyta</taxon>
        <taxon>Bacillariophyceae</taxon>
        <taxon>Bacillariophycidae</taxon>
        <taxon>Bacillariales</taxon>
        <taxon>Bacillariaceae</taxon>
        <taxon>Cylindrotheca</taxon>
    </lineage>
</organism>
<gene>
    <name evidence="8" type="ORF">CYCCA115_LOCUS18113</name>
</gene>
<evidence type="ECO:0000256" key="7">
    <source>
        <dbReference type="ARBA" id="ARBA00023136"/>
    </source>
</evidence>
<proteinExistence type="predicted"/>
<dbReference type="EMBL" id="CAKOGP040002014">
    <property type="protein sequence ID" value="CAJ1959694.1"/>
    <property type="molecule type" value="Genomic_DNA"/>
</dbReference>
<evidence type="ECO:0000313" key="8">
    <source>
        <dbReference type="EMBL" id="CAJ1959694.1"/>
    </source>
</evidence>
<keyword evidence="4" id="KW-0812">Transmembrane</keyword>
<keyword evidence="5" id="KW-1133">Transmembrane helix</keyword>
<keyword evidence="9" id="KW-1185">Reference proteome</keyword>
<dbReference type="PANTHER" id="PTHR33281:SF19">
    <property type="entry name" value="VOLTAGE-DEPENDENT ANION CHANNEL-FORMING PROTEIN YNEE"/>
    <property type="match status" value="1"/>
</dbReference>
<evidence type="ECO:0000256" key="5">
    <source>
        <dbReference type="ARBA" id="ARBA00022989"/>
    </source>
</evidence>
<comment type="subcellular location">
    <subcellularLocation>
        <location evidence="1">Cell membrane</location>
        <topology evidence="1">Multi-pass membrane protein</topology>
    </subcellularLocation>
</comment>
<dbReference type="GO" id="GO:0005254">
    <property type="term" value="F:chloride channel activity"/>
    <property type="evidence" value="ECO:0007669"/>
    <property type="project" value="InterPro"/>
</dbReference>
<evidence type="ECO:0000256" key="1">
    <source>
        <dbReference type="ARBA" id="ARBA00004651"/>
    </source>
</evidence>
<accession>A0AAD2G1L0</accession>
<keyword evidence="7" id="KW-0472">Membrane</keyword>
<dbReference type="PANTHER" id="PTHR33281">
    <property type="entry name" value="UPF0187 PROTEIN YNEE"/>
    <property type="match status" value="1"/>
</dbReference>
<keyword evidence="6" id="KW-0406">Ion transport</keyword>
<evidence type="ECO:0000256" key="4">
    <source>
        <dbReference type="ARBA" id="ARBA00022692"/>
    </source>
</evidence>
<evidence type="ECO:0000313" key="9">
    <source>
        <dbReference type="Proteomes" id="UP001295423"/>
    </source>
</evidence>
<keyword evidence="3" id="KW-1003">Cell membrane</keyword>
<dbReference type="Pfam" id="PF25539">
    <property type="entry name" value="Bestrophin_2"/>
    <property type="match status" value="1"/>
</dbReference>